<evidence type="ECO:0000313" key="1">
    <source>
        <dbReference type="EMBL" id="MEQ2234579.1"/>
    </source>
</evidence>
<dbReference type="Proteomes" id="UP001482620">
    <property type="component" value="Unassembled WGS sequence"/>
</dbReference>
<accession>A0ABV0TP84</accession>
<name>A0ABV0TP84_9TELE</name>
<sequence>MISPMISSAKIEYKKNNTKKERFSKGLWERLRDQQSKAVSRVVCLTINVKTSYTFYFKDPPLQELLRSLCRRCKLPNPNVSTLLSIPCPTADIYCLLPMQPGIYGLQLLGTS</sequence>
<organism evidence="1 2">
    <name type="scientific">Ilyodon furcidens</name>
    <name type="common">goldbreast splitfin</name>
    <dbReference type="NCBI Taxonomy" id="33524"/>
    <lineage>
        <taxon>Eukaryota</taxon>
        <taxon>Metazoa</taxon>
        <taxon>Chordata</taxon>
        <taxon>Craniata</taxon>
        <taxon>Vertebrata</taxon>
        <taxon>Euteleostomi</taxon>
        <taxon>Actinopterygii</taxon>
        <taxon>Neopterygii</taxon>
        <taxon>Teleostei</taxon>
        <taxon>Neoteleostei</taxon>
        <taxon>Acanthomorphata</taxon>
        <taxon>Ovalentaria</taxon>
        <taxon>Atherinomorphae</taxon>
        <taxon>Cyprinodontiformes</taxon>
        <taxon>Goodeidae</taxon>
        <taxon>Ilyodon</taxon>
    </lineage>
</organism>
<proteinExistence type="predicted"/>
<keyword evidence="2" id="KW-1185">Reference proteome</keyword>
<protein>
    <submittedName>
        <fullName evidence="1">Uncharacterized protein</fullName>
    </submittedName>
</protein>
<dbReference type="EMBL" id="JAHRIQ010040279">
    <property type="protein sequence ID" value="MEQ2234579.1"/>
    <property type="molecule type" value="Genomic_DNA"/>
</dbReference>
<evidence type="ECO:0000313" key="2">
    <source>
        <dbReference type="Proteomes" id="UP001482620"/>
    </source>
</evidence>
<comment type="caution">
    <text evidence="1">The sequence shown here is derived from an EMBL/GenBank/DDBJ whole genome shotgun (WGS) entry which is preliminary data.</text>
</comment>
<gene>
    <name evidence="1" type="ORF">ILYODFUR_033032</name>
</gene>
<reference evidence="1 2" key="1">
    <citation type="submission" date="2021-06" db="EMBL/GenBank/DDBJ databases">
        <authorList>
            <person name="Palmer J.M."/>
        </authorList>
    </citation>
    <scope>NUCLEOTIDE SEQUENCE [LARGE SCALE GENOMIC DNA]</scope>
    <source>
        <strain evidence="2">if_2019</strain>
        <tissue evidence="1">Muscle</tissue>
    </source>
</reference>